<protein>
    <submittedName>
        <fullName evidence="1">Uncharacterized protein</fullName>
    </submittedName>
</protein>
<organism evidence="1 2">
    <name type="scientific">Marinobacter vinifirmus</name>
    <dbReference type="NCBI Taxonomy" id="355591"/>
    <lineage>
        <taxon>Bacteria</taxon>
        <taxon>Pseudomonadati</taxon>
        <taxon>Pseudomonadota</taxon>
        <taxon>Gammaproteobacteria</taxon>
        <taxon>Pseudomonadales</taxon>
        <taxon>Marinobacteraceae</taxon>
        <taxon>Marinobacter</taxon>
    </lineage>
</organism>
<sequence length="172" mass="19536">MQLAAFNKAQQFAADGRRTPFPWLLRRHSKVAAVLRRYLLRGGMRILVVALIPFLLMGCKKSAEKITSTSVNVYLNESNCSIYEKVMSGSLANHQIVLMQAPTLFSLFQAQKADAELINFYFETYAEKRGILSREEKETLARLKNDHIAWAQMTVAQQKFVTDLVFKGCADK</sequence>
<proteinExistence type="predicted"/>
<dbReference type="AlphaFoldDB" id="A0A7Z1DR97"/>
<evidence type="ECO:0000313" key="1">
    <source>
        <dbReference type="EMBL" id="OZC34508.1"/>
    </source>
</evidence>
<keyword evidence="2" id="KW-1185">Reference proteome</keyword>
<dbReference type="RefSeq" id="WP_094626189.1">
    <property type="nucleotide sequence ID" value="NZ_NEFY01000043.1"/>
</dbReference>
<name>A0A7Z1DR97_9GAMM</name>
<accession>A0A7Z1DR97</accession>
<gene>
    <name evidence="1" type="ORF">B9Q17_00975</name>
</gene>
<dbReference type="EMBL" id="NEFY01000043">
    <property type="protein sequence ID" value="OZC34508.1"/>
    <property type="molecule type" value="Genomic_DNA"/>
</dbReference>
<comment type="caution">
    <text evidence="1">The sequence shown here is derived from an EMBL/GenBank/DDBJ whole genome shotgun (WGS) entry which is preliminary data.</text>
</comment>
<dbReference type="Proteomes" id="UP000216984">
    <property type="component" value="Unassembled WGS sequence"/>
</dbReference>
<evidence type="ECO:0000313" key="2">
    <source>
        <dbReference type="Proteomes" id="UP000216984"/>
    </source>
</evidence>
<reference evidence="1 2" key="1">
    <citation type="submission" date="2017-06" db="EMBL/GenBank/DDBJ databases">
        <title>Draft genome sequence of the halophilic bacterium Marinobacter vinifirmus FB1.</title>
        <authorList>
            <person name="Stepanov V.G."/>
            <person name="Roberts D.J."/>
            <person name="Fox G.E."/>
        </authorList>
    </citation>
    <scope>NUCLEOTIDE SEQUENCE [LARGE SCALE GENOMIC DNA]</scope>
    <source>
        <strain evidence="1 2">FB1</strain>
    </source>
</reference>